<comment type="caution">
    <text evidence="3">The sequence shown here is derived from an EMBL/GenBank/DDBJ whole genome shotgun (WGS) entry which is preliminary data.</text>
</comment>
<dbReference type="Pfam" id="PF24681">
    <property type="entry name" value="Kelch_KLHDC2_KLHL20_DRC7"/>
    <property type="match status" value="1"/>
</dbReference>
<dbReference type="OrthoDB" id="9973021at2759"/>
<name>A0A9Q0R541_ANAIG</name>
<organism evidence="3 4">
    <name type="scientific">Anaeramoeba ignava</name>
    <name type="common">Anaerobic marine amoeba</name>
    <dbReference type="NCBI Taxonomy" id="1746090"/>
    <lineage>
        <taxon>Eukaryota</taxon>
        <taxon>Metamonada</taxon>
        <taxon>Anaeramoebidae</taxon>
        <taxon>Anaeramoeba</taxon>
    </lineage>
</organism>
<evidence type="ECO:0000313" key="3">
    <source>
        <dbReference type="EMBL" id="KAJ5067614.1"/>
    </source>
</evidence>
<proteinExistence type="predicted"/>
<keyword evidence="2" id="KW-0677">Repeat</keyword>
<keyword evidence="4" id="KW-1185">Reference proteome</keyword>
<dbReference type="InterPro" id="IPR015915">
    <property type="entry name" value="Kelch-typ_b-propeller"/>
</dbReference>
<dbReference type="Gene3D" id="2.120.10.80">
    <property type="entry name" value="Kelch-type beta propeller"/>
    <property type="match status" value="2"/>
</dbReference>
<dbReference type="AlphaFoldDB" id="A0A9Q0R541"/>
<gene>
    <name evidence="3" type="ORF">M0811_02802</name>
</gene>
<keyword evidence="1" id="KW-0880">Kelch repeat</keyword>
<dbReference type="PANTHER" id="PTHR46228">
    <property type="entry name" value="KELCH DOMAIN-CONTAINING PROTEIN"/>
    <property type="match status" value="1"/>
</dbReference>
<evidence type="ECO:0000313" key="4">
    <source>
        <dbReference type="Proteomes" id="UP001149090"/>
    </source>
</evidence>
<dbReference type="Proteomes" id="UP001149090">
    <property type="component" value="Unassembled WGS sequence"/>
</dbReference>
<dbReference type="EMBL" id="JAPDFW010000125">
    <property type="protein sequence ID" value="KAJ5067614.1"/>
    <property type="molecule type" value="Genomic_DNA"/>
</dbReference>
<accession>A0A9Q0R541</accession>
<dbReference type="SUPFAM" id="SSF117281">
    <property type="entry name" value="Kelch motif"/>
    <property type="match status" value="1"/>
</dbReference>
<evidence type="ECO:0000256" key="1">
    <source>
        <dbReference type="ARBA" id="ARBA00022441"/>
    </source>
</evidence>
<evidence type="ECO:0000256" key="2">
    <source>
        <dbReference type="ARBA" id="ARBA00022737"/>
    </source>
</evidence>
<dbReference type="PANTHER" id="PTHR46228:SF2">
    <property type="entry name" value="KELCH REPEAT PROTEIN (AFU_ORTHOLOGUE AFUA_4G14350)"/>
    <property type="match status" value="1"/>
</dbReference>
<reference evidence="3" key="1">
    <citation type="submission" date="2022-10" db="EMBL/GenBank/DDBJ databases">
        <title>Novel sulphate-reducing endosymbionts in the free-living metamonad Anaeramoeba.</title>
        <authorList>
            <person name="Jerlstrom-Hultqvist J."/>
            <person name="Cepicka I."/>
            <person name="Gallot-Lavallee L."/>
            <person name="Salas-Leiva D."/>
            <person name="Curtis B.A."/>
            <person name="Zahonova K."/>
            <person name="Pipaliya S."/>
            <person name="Dacks J."/>
            <person name="Roger A.J."/>
        </authorList>
    </citation>
    <scope>NUCLEOTIDE SEQUENCE</scope>
    <source>
        <strain evidence="3">BMAN</strain>
    </source>
</reference>
<protein>
    <submittedName>
        <fullName evidence="3">Kelch repeat protein</fullName>
    </submittedName>
</protein>
<sequence>MEPNLSLFLSATGWREMKFDPNSFKPPVLYKAGVVCLENDLYIFGGKPKKQALRTHNIYHFSFITSKWEILATKGDHPPHRSSHSMCGFDSKFWIFGGNAQKFFSDFYEFDLLINKWRKITTKKKPEGRFSHSMQYHKGKIYLFGGCVNSKSRLNDTWKFDTSIEKWEEIETFGTKPIGRSSHTSIIHDNKMLIFGGLGDNRKRQNDLFSLDLMNYTWNEIITQPTIEIIKSQSILTKFGDVYFYNKHSPFEMSGAVPMIYNDRYFIIFGGTSTLMRHHNHTFILDLETNQWINFDKLIYDHMILQDLQRINKSKIIEKEKEDQKEDQKNLDSIKQIEKNIQQIFLDKPKPPKRFGHLGFAKNNNEIFIFGGSPVSIKDFSFWIFTLEPHLILDLRIFLKKEILEDF</sequence>